<accession>Q39W08</accession>
<dbReference type="KEGG" id="gme:Gmet_1331"/>
<evidence type="ECO:0000313" key="1">
    <source>
        <dbReference type="EMBL" id="ABB31566.1"/>
    </source>
</evidence>
<proteinExistence type="predicted"/>
<dbReference type="eggNOG" id="COG0438">
    <property type="taxonomic scope" value="Bacteria"/>
</dbReference>
<dbReference type="Proteomes" id="UP000007073">
    <property type="component" value="Chromosome"/>
</dbReference>
<organism evidence="1 2">
    <name type="scientific">Geobacter metallireducens (strain ATCC 53774 / DSM 7210 / GS-15)</name>
    <dbReference type="NCBI Taxonomy" id="269799"/>
    <lineage>
        <taxon>Bacteria</taxon>
        <taxon>Pseudomonadati</taxon>
        <taxon>Thermodesulfobacteriota</taxon>
        <taxon>Desulfuromonadia</taxon>
        <taxon>Geobacterales</taxon>
        <taxon>Geobacteraceae</taxon>
        <taxon>Geobacter</taxon>
    </lineage>
</organism>
<reference evidence="1 2" key="2">
    <citation type="journal article" date="2009" name="BMC Microbiol.">
        <title>The genome sequence of Geobacter metallireducens: features of metabolism, physiology and regulation common and dissimilar to Geobacter sulfurreducens.</title>
        <authorList>
            <person name="Aklujkar M."/>
            <person name="Krushkal J."/>
            <person name="DiBartolo G."/>
            <person name="Lapidus A."/>
            <person name="Land M.L."/>
            <person name="Lovley D.R."/>
        </authorList>
    </citation>
    <scope>NUCLEOTIDE SEQUENCE [LARGE SCALE GENOMIC DNA]</scope>
    <source>
        <strain evidence="2">ATCC 53774 / DSM 7210 / GS-15</strain>
    </source>
</reference>
<dbReference type="AlphaFoldDB" id="Q39W08"/>
<sequence>MILISEPFIYSTKLWDSSEMKNILIITGVLPPKVCGVGDYTKNLLDTEIGKLWSPYVAESWRFRKLSFILKSIDQRKPDVIFMQYPAEGYGWSLVPHMLLIYYVFIKKIKFITVLHEYSSLSWKSRFFIRNILSKSSQLIFTTNFELNNLAKHVPGILSKANVLPILSNIPNPKEIKQISDRSIDILYFGHIRPNKGIEDFLRVICSSKIVNKNLSIKLVGQIPKGYENYIKSLQAIYPQVMNITTLNADLDLVHTMLGEAKICFLPYPDGISERRGSFLAAIQHGSVVASYVGTWTPSGLTSAFIPLERGHEAEKILYFLSNNELLTSQQLNSISYHNESGITNWNELSNAYLKISEL</sequence>
<dbReference type="HOGENOM" id="CLU_009583_41_0_7"/>
<reference evidence="1 2" key="1">
    <citation type="submission" date="2005-10" db="EMBL/GenBank/DDBJ databases">
        <title>Complete sequence of Geobacter metallireducens GS-15.</title>
        <authorList>
            <consortium name="US DOE Joint Genome Institute"/>
            <person name="Copeland A."/>
            <person name="Lucas S."/>
            <person name="Lapidus A."/>
            <person name="Barry K."/>
            <person name="Detter J.C."/>
            <person name="Glavina T."/>
            <person name="Hammon N."/>
            <person name="Israni S."/>
            <person name="Pitluck S."/>
            <person name="Di Bartolo G."/>
            <person name="Chain P."/>
            <person name="Schmutz J."/>
            <person name="Larimer F."/>
            <person name="Land M."/>
            <person name="Kyrpides N."/>
            <person name="Ivanova N."/>
            <person name="Richardson P."/>
        </authorList>
    </citation>
    <scope>NUCLEOTIDE SEQUENCE [LARGE SCALE GENOMIC DNA]</scope>
    <source>
        <strain evidence="2">ATCC 53774 / DSM 7210 / GS-15</strain>
    </source>
</reference>
<keyword evidence="1" id="KW-0808">Transferase</keyword>
<dbReference type="Gene3D" id="3.40.50.2000">
    <property type="entry name" value="Glycogen Phosphorylase B"/>
    <property type="match status" value="2"/>
</dbReference>
<dbReference type="EMBL" id="CP000148">
    <property type="protein sequence ID" value="ABB31566.1"/>
    <property type="molecule type" value="Genomic_DNA"/>
</dbReference>
<keyword evidence="2" id="KW-1185">Reference proteome</keyword>
<gene>
    <name evidence="1" type="ordered locus">Gmet_1331</name>
</gene>
<dbReference type="SUPFAM" id="SSF53756">
    <property type="entry name" value="UDP-Glycosyltransferase/glycogen phosphorylase"/>
    <property type="match status" value="1"/>
</dbReference>
<name>Q39W08_GEOMG</name>
<dbReference type="GO" id="GO:0016740">
    <property type="term" value="F:transferase activity"/>
    <property type="evidence" value="ECO:0007669"/>
    <property type="project" value="UniProtKB-KW"/>
</dbReference>
<evidence type="ECO:0000313" key="2">
    <source>
        <dbReference type="Proteomes" id="UP000007073"/>
    </source>
</evidence>
<dbReference type="STRING" id="269799.Gmet_1331"/>
<protein>
    <submittedName>
        <fullName evidence="1">Glycosyltransferase, putative</fullName>
    </submittedName>
</protein>